<feature type="domain" description="DUF4326" evidence="9">
    <location>
        <begin position="4"/>
        <end position="80"/>
    </location>
</feature>
<evidence type="ECO:0000259" key="8">
    <source>
        <dbReference type="Pfam" id="PF00940"/>
    </source>
</evidence>
<evidence type="ECO:0000256" key="4">
    <source>
        <dbReference type="ARBA" id="ARBA00022679"/>
    </source>
</evidence>
<name>A0AAC8PVK9_9GAMM</name>
<reference evidence="10 11" key="1">
    <citation type="submission" date="2015-05" db="EMBL/GenBank/DDBJ databases">
        <authorList>
            <person name="Dickey A."/>
            <person name="Clawson M."/>
            <person name="Bono J."/>
            <person name="Loy J.D."/>
        </authorList>
    </citation>
    <scope>NUCLEOTIDE SEQUENCE [LARGE SCALE GENOMIC DNA]</scope>
    <source>
        <strain evidence="10 11">22581</strain>
    </source>
</reference>
<dbReference type="PANTHER" id="PTHR10102">
    <property type="entry name" value="DNA-DIRECTED RNA POLYMERASE, MITOCHONDRIAL"/>
    <property type="match status" value="1"/>
</dbReference>
<dbReference type="InterPro" id="IPR025475">
    <property type="entry name" value="DUF4326"/>
</dbReference>
<dbReference type="Gene3D" id="1.10.287.280">
    <property type="match status" value="1"/>
</dbReference>
<dbReference type="PANTHER" id="PTHR10102:SF0">
    <property type="entry name" value="DNA-DIRECTED RNA POLYMERASE, MITOCHONDRIAL"/>
    <property type="match status" value="1"/>
</dbReference>
<evidence type="ECO:0000313" key="10">
    <source>
        <dbReference type="EMBL" id="AKG07793.1"/>
    </source>
</evidence>
<comment type="catalytic activity">
    <reaction evidence="7">
        <text>RNA(n) + a ribonucleoside 5'-triphosphate = RNA(n+1) + diphosphate</text>
        <dbReference type="Rhea" id="RHEA:21248"/>
        <dbReference type="Rhea" id="RHEA-COMP:14527"/>
        <dbReference type="Rhea" id="RHEA-COMP:17342"/>
        <dbReference type="ChEBI" id="CHEBI:33019"/>
        <dbReference type="ChEBI" id="CHEBI:61557"/>
        <dbReference type="ChEBI" id="CHEBI:140395"/>
        <dbReference type="EC" id="2.7.7.6"/>
    </reaction>
</comment>
<protein>
    <recommendedName>
        <fullName evidence="2">DNA-directed RNA polymerase</fullName>
        <ecNumber evidence="2">2.7.7.6</ecNumber>
    </recommendedName>
</protein>
<keyword evidence="5" id="KW-0548">Nucleotidyltransferase</keyword>
<dbReference type="GO" id="GO:0006351">
    <property type="term" value="P:DNA-templated transcription"/>
    <property type="evidence" value="ECO:0007669"/>
    <property type="project" value="InterPro"/>
</dbReference>
<dbReference type="EC" id="2.7.7.6" evidence="2"/>
<dbReference type="InterPro" id="IPR046950">
    <property type="entry name" value="DNA-dir_Rpol_C_phage-type"/>
</dbReference>
<evidence type="ECO:0000256" key="3">
    <source>
        <dbReference type="ARBA" id="ARBA00022478"/>
    </source>
</evidence>
<dbReference type="Pfam" id="PF00940">
    <property type="entry name" value="RNA_pol"/>
    <property type="match status" value="1"/>
</dbReference>
<organism evidence="10 11">
    <name type="scientific">Moraxella bovoculi</name>
    <dbReference type="NCBI Taxonomy" id="386891"/>
    <lineage>
        <taxon>Bacteria</taxon>
        <taxon>Pseudomonadati</taxon>
        <taxon>Pseudomonadota</taxon>
        <taxon>Gammaproteobacteria</taxon>
        <taxon>Moraxellales</taxon>
        <taxon>Moraxellaceae</taxon>
        <taxon>Moraxella</taxon>
    </lineage>
</organism>
<comment type="similarity">
    <text evidence="1">Belongs to the phage and mitochondrial RNA polymerase family.</text>
</comment>
<accession>A0AAC8PVK9</accession>
<dbReference type="Pfam" id="PF14216">
    <property type="entry name" value="DUF4326"/>
    <property type="match status" value="1"/>
</dbReference>
<dbReference type="GO" id="GO:0003677">
    <property type="term" value="F:DNA binding"/>
    <property type="evidence" value="ECO:0007669"/>
    <property type="project" value="InterPro"/>
</dbReference>
<proteinExistence type="inferred from homology"/>
<dbReference type="GO" id="GO:0000428">
    <property type="term" value="C:DNA-directed RNA polymerase complex"/>
    <property type="evidence" value="ECO:0007669"/>
    <property type="project" value="UniProtKB-KW"/>
</dbReference>
<dbReference type="EMBL" id="CP011376">
    <property type="protein sequence ID" value="AKG07793.1"/>
    <property type="molecule type" value="Genomic_DNA"/>
</dbReference>
<evidence type="ECO:0000256" key="6">
    <source>
        <dbReference type="ARBA" id="ARBA00023163"/>
    </source>
</evidence>
<keyword evidence="4" id="KW-0808">Transferase</keyword>
<evidence type="ECO:0000256" key="7">
    <source>
        <dbReference type="ARBA" id="ARBA00048552"/>
    </source>
</evidence>
<dbReference type="AlphaFoldDB" id="A0AAC8PVK9"/>
<evidence type="ECO:0000256" key="5">
    <source>
        <dbReference type="ARBA" id="ARBA00022695"/>
    </source>
</evidence>
<evidence type="ECO:0000313" key="11">
    <source>
        <dbReference type="Proteomes" id="UP000077465"/>
    </source>
</evidence>
<sequence length="497" mass="56695">MQTKVVNKYKEPYDVYIGRGSKWGNPYPITPTQDRETVIAKYREYILSKPELLKDLHELKGKTLGCFCKPKPCHGDILVELVNQLDKPEKLLMKPMKQFNPMQYLAIDIANHYGLDKLNYEERIQWVKANMDNLEDYTATAEEPLLYAKAVHALREVQSGKPTNHAVAFDAVCSGLQIMSALMRCKKGCELTGLIDPDNRIDAYTAITAALNARLGSTATYERKDVKAAIMQYLYGGMSTPLEVFGEELIDEFLLAMSEQATGAVELLQILLNSWNSELDNHTWVLPDNHHAYCPVITKAKKRINVEEPSLNFRWTPTMIYEIQEPQEKGLANAANVVHSIDAYILRSVVRRCNYNKELLEKFLEATYTYEKQERANDWVTERYNATRMPCISFVEHILNNGINHYPKSLIRALQSVVSDVLVHEPFSVITIHDSFACHPNHMNVLRKHYNSVLADLSDSTILDDICSQLYQQEGTVQKCTDESISYLIKNANYGLT</sequence>
<evidence type="ECO:0000256" key="1">
    <source>
        <dbReference type="ARBA" id="ARBA00009493"/>
    </source>
</evidence>
<dbReference type="GO" id="GO:0003899">
    <property type="term" value="F:DNA-directed RNA polymerase activity"/>
    <property type="evidence" value="ECO:0007669"/>
    <property type="project" value="UniProtKB-EC"/>
</dbReference>
<keyword evidence="6" id="KW-0804">Transcription</keyword>
<dbReference type="Proteomes" id="UP000077465">
    <property type="component" value="Chromosome"/>
</dbReference>
<evidence type="ECO:0000256" key="2">
    <source>
        <dbReference type="ARBA" id="ARBA00012418"/>
    </source>
</evidence>
<feature type="domain" description="DNA-directed RNA polymerase C-terminal" evidence="8">
    <location>
        <begin position="102"/>
        <end position="230"/>
    </location>
</feature>
<dbReference type="InterPro" id="IPR043502">
    <property type="entry name" value="DNA/RNA_pol_sf"/>
</dbReference>
<dbReference type="RefSeq" id="WP_046699253.1">
    <property type="nucleotide sequence ID" value="NZ_CP011376.1"/>
</dbReference>
<gene>
    <name evidence="10" type="ORF">AAX06_06065</name>
</gene>
<keyword evidence="3" id="KW-0240">DNA-directed RNA polymerase</keyword>
<evidence type="ECO:0000259" key="9">
    <source>
        <dbReference type="Pfam" id="PF14216"/>
    </source>
</evidence>
<dbReference type="SUPFAM" id="SSF56672">
    <property type="entry name" value="DNA/RNA polymerases"/>
    <property type="match status" value="1"/>
</dbReference>
<dbReference type="InterPro" id="IPR002092">
    <property type="entry name" value="DNA-dir_Rpol_phage-type"/>
</dbReference>